<dbReference type="AlphaFoldDB" id="A0A133USE7"/>
<feature type="domain" description="Cas12f1-like TNB" evidence="2">
    <location>
        <begin position="259"/>
        <end position="323"/>
    </location>
</feature>
<dbReference type="NCBIfam" id="TIGR01766">
    <property type="entry name" value="IS200/IS605 family accessory protein TnpB-like domain"/>
    <property type="match status" value="1"/>
</dbReference>
<name>A0A133USE7_9EURY</name>
<keyword evidence="1" id="KW-0238">DNA-binding</keyword>
<dbReference type="InterPro" id="IPR010095">
    <property type="entry name" value="Cas12f1-like_TNB"/>
</dbReference>
<comment type="caution">
    <text evidence="3">The sequence shown here is derived from an EMBL/GenBank/DDBJ whole genome shotgun (WGS) entry which is preliminary data.</text>
</comment>
<keyword evidence="4" id="KW-1185">Reference proteome</keyword>
<dbReference type="NCBIfam" id="NF040570">
    <property type="entry name" value="guided_TnpB"/>
    <property type="match status" value="1"/>
</dbReference>
<dbReference type="Pfam" id="PF07282">
    <property type="entry name" value="Cas12f1-like_TNB"/>
    <property type="match status" value="1"/>
</dbReference>
<protein>
    <recommendedName>
        <fullName evidence="2">Cas12f1-like TNB domain-containing protein</fullName>
    </recommendedName>
</protein>
<dbReference type="Proteomes" id="UP000070414">
    <property type="component" value="Unassembled WGS sequence"/>
</dbReference>
<evidence type="ECO:0000313" key="3">
    <source>
        <dbReference type="EMBL" id="KXA97162.1"/>
    </source>
</evidence>
<proteinExistence type="predicted"/>
<dbReference type="EMBL" id="LHXS01000024">
    <property type="protein sequence ID" value="KXA97162.1"/>
    <property type="molecule type" value="Genomic_DNA"/>
</dbReference>
<sequence>MMRVRKTIKCKITDLTESKRKALERGYKNLQKYLHENEDVDLYSANKQQADRYYEEIKVGKEYPISVRKDLIDLKIMDNVVSKYWLKVRVGSVYGGINVPLKPHIQIPVQGGGVEYCESKILKKDGDFYFHLTIVKTVQVEKSYSGLLAIDIGQKYLAVSVASHRDQPKFQGREIRGIRRHYNWLRKRLGEKKLKDEIARLSDKESRKVDQKIHEIARELVEEADEHDELIVVGNLKGLRENSEDKGRTMNRMISNFPYYKFVKYLEYKANERGIQVLRMNEHYTSRECSRCGAAGKRVNQGLFKCPRCGYEINADFNGAENIFQRTKVALGNIPSVGAVSEPAHNSSEMVSTSG</sequence>
<evidence type="ECO:0000313" key="4">
    <source>
        <dbReference type="Proteomes" id="UP000070414"/>
    </source>
</evidence>
<dbReference type="InterPro" id="IPR051399">
    <property type="entry name" value="RNA-guided_DNA_endo/Transpos"/>
</dbReference>
<reference evidence="3 4" key="1">
    <citation type="journal article" date="2016" name="Sci. Rep.">
        <title>Metabolic traits of an uncultured archaeal lineage -MSBL1- from brine pools of the Red Sea.</title>
        <authorList>
            <person name="Mwirichia R."/>
            <person name="Alam I."/>
            <person name="Rashid M."/>
            <person name="Vinu M."/>
            <person name="Ba-Alawi W."/>
            <person name="Anthony Kamau A."/>
            <person name="Kamanda Ngugi D."/>
            <person name="Goker M."/>
            <person name="Klenk H.P."/>
            <person name="Bajic V."/>
            <person name="Stingl U."/>
        </authorList>
    </citation>
    <scope>NUCLEOTIDE SEQUENCE [LARGE SCALE GENOMIC DNA]</scope>
    <source>
        <strain evidence="3">SCGC-AAA259I14</strain>
    </source>
</reference>
<organism evidence="3 4">
    <name type="scientific">candidate division MSBL1 archaeon SCGC-AAA259I14</name>
    <dbReference type="NCBI Taxonomy" id="1698268"/>
    <lineage>
        <taxon>Archaea</taxon>
        <taxon>Methanobacteriati</taxon>
        <taxon>Methanobacteriota</taxon>
        <taxon>candidate division MSBL1</taxon>
    </lineage>
</organism>
<dbReference type="PANTHER" id="PTHR30405">
    <property type="entry name" value="TRANSPOSASE"/>
    <property type="match status" value="1"/>
</dbReference>
<accession>A0A133USE7</accession>
<gene>
    <name evidence="3" type="ORF">AKJ38_01850</name>
</gene>
<evidence type="ECO:0000256" key="1">
    <source>
        <dbReference type="ARBA" id="ARBA00023125"/>
    </source>
</evidence>
<dbReference type="GO" id="GO:0003677">
    <property type="term" value="F:DNA binding"/>
    <property type="evidence" value="ECO:0007669"/>
    <property type="project" value="UniProtKB-KW"/>
</dbReference>
<evidence type="ECO:0000259" key="2">
    <source>
        <dbReference type="Pfam" id="PF07282"/>
    </source>
</evidence>
<dbReference type="PANTHER" id="PTHR30405:SF11">
    <property type="entry name" value="RNA-GUIDED DNA ENDONUCLEASE RV2885C-RELATED"/>
    <property type="match status" value="1"/>
</dbReference>
<feature type="non-terminal residue" evidence="3">
    <location>
        <position position="355"/>
    </location>
</feature>